<dbReference type="AlphaFoldDB" id="A0AAP2GKI6"/>
<feature type="region of interest" description="Disordered" evidence="1">
    <location>
        <begin position="451"/>
        <end position="488"/>
    </location>
</feature>
<dbReference type="InterPro" id="IPR027417">
    <property type="entry name" value="P-loop_NTPase"/>
</dbReference>
<protein>
    <submittedName>
        <fullName evidence="3">DUF853 domain-containing protein</fullName>
    </submittedName>
</protein>
<comment type="caution">
    <text evidence="3">The sequence shown here is derived from an EMBL/GenBank/DDBJ whole genome shotgun (WGS) entry which is preliminary data.</text>
</comment>
<dbReference type="InterPro" id="IPR051162">
    <property type="entry name" value="T4SS_component"/>
</dbReference>
<evidence type="ECO:0000259" key="2">
    <source>
        <dbReference type="Pfam" id="PF05872"/>
    </source>
</evidence>
<evidence type="ECO:0000313" key="3">
    <source>
        <dbReference type="EMBL" id="MBT1689660.1"/>
    </source>
</evidence>
<dbReference type="Gene3D" id="3.40.50.300">
    <property type="entry name" value="P-loop containing nucleotide triphosphate hydrolases"/>
    <property type="match status" value="2"/>
</dbReference>
<proteinExistence type="predicted"/>
<feature type="compositionally biased region" description="Basic and acidic residues" evidence="1">
    <location>
        <begin position="460"/>
        <end position="486"/>
    </location>
</feature>
<dbReference type="RefSeq" id="WP_254092880.1">
    <property type="nucleotide sequence ID" value="NZ_JAHESC010000045.1"/>
</dbReference>
<dbReference type="Proteomes" id="UP001319180">
    <property type="component" value="Unassembled WGS sequence"/>
</dbReference>
<evidence type="ECO:0000256" key="1">
    <source>
        <dbReference type="SAM" id="MobiDB-lite"/>
    </source>
</evidence>
<feature type="domain" description="Helicase HerA-like C-terminal" evidence="2">
    <location>
        <begin position="36"/>
        <end position="513"/>
    </location>
</feature>
<dbReference type="PANTHER" id="PTHR30121:SF6">
    <property type="entry name" value="SLR6007 PROTEIN"/>
    <property type="match status" value="1"/>
</dbReference>
<sequence>MSQEKFIEAITQAYTTSLPSICLGAGVYQSEVCGAAKVNLPLRMMNRHGLVTGATGSGKTRTLQLMAEQLSAAGVSVFMPDMKGDLSGMAKEGLVNDKITERAQAIGIHYTPTGFPVELYSLSGKLGAQMRATVTEFGPALLAKILELNETQSGVLNILFKYADDKSLPIVDFKDLKKVLNHLTEGPGAAEIKSDYGKISSATASTILRKIVALEQQGIDQLFGETSFDIEDLFEKVDGRGVISLLNVSDVQHQPAIFSTFLLALLVEIYQRMPEAGDLDKPKLVFFLDEAHLLFKDAPKVFLDQIDQIIRLIRSKGVGVFFCTQVTQDIPASVLAQLGNRVQHVIRAFTPNDAKALRETIKTFPKSAFYDMEQQFTQLGTGQAFITVLNEKGIPTETVVAHLSPPASFMGPLTTEEYNQLLGQSDLYKKYKDPVDPQSAFEILTERMEALQEEAEEQEAAEKKTAKRAEAPARRTTSTRREKSTFEEVMASPVAKQVGREVVRGIFGMLFGSAPRTSRSRRNSIF</sequence>
<gene>
    <name evidence="3" type="ORF">KK078_24065</name>
</gene>
<organism evidence="3 4">
    <name type="scientific">Dawidia soli</name>
    <dbReference type="NCBI Taxonomy" id="2782352"/>
    <lineage>
        <taxon>Bacteria</taxon>
        <taxon>Pseudomonadati</taxon>
        <taxon>Bacteroidota</taxon>
        <taxon>Cytophagia</taxon>
        <taxon>Cytophagales</taxon>
        <taxon>Chryseotaleaceae</taxon>
        <taxon>Dawidia</taxon>
    </lineage>
</organism>
<dbReference type="SUPFAM" id="SSF52540">
    <property type="entry name" value="P-loop containing nucleoside triphosphate hydrolases"/>
    <property type="match status" value="1"/>
</dbReference>
<name>A0AAP2GKI6_9BACT</name>
<dbReference type="Pfam" id="PF05872">
    <property type="entry name" value="HerA_C"/>
    <property type="match status" value="1"/>
</dbReference>
<dbReference type="InterPro" id="IPR033186">
    <property type="entry name" value="HerA_C"/>
</dbReference>
<keyword evidence="4" id="KW-1185">Reference proteome</keyword>
<evidence type="ECO:0000313" key="4">
    <source>
        <dbReference type="Proteomes" id="UP001319180"/>
    </source>
</evidence>
<reference evidence="3 4" key="1">
    <citation type="submission" date="2021-05" db="EMBL/GenBank/DDBJ databases">
        <title>A Polyphasic approach of four new species of the genus Ohtaekwangia: Ohtaekwangia histidinii sp. nov., Ohtaekwangia cretensis sp. nov., Ohtaekwangia indiensis sp. nov., Ohtaekwangia reichenbachii sp. nov. from diverse environment.</title>
        <authorList>
            <person name="Octaviana S."/>
        </authorList>
    </citation>
    <scope>NUCLEOTIDE SEQUENCE [LARGE SCALE GENOMIC DNA]</scope>
    <source>
        <strain evidence="3 4">PWU37</strain>
    </source>
</reference>
<accession>A0AAP2GKI6</accession>
<dbReference type="EMBL" id="JAHESC010000045">
    <property type="protein sequence ID" value="MBT1689660.1"/>
    <property type="molecule type" value="Genomic_DNA"/>
</dbReference>
<dbReference type="PANTHER" id="PTHR30121">
    <property type="entry name" value="UNCHARACTERIZED PROTEIN YJGR-RELATED"/>
    <property type="match status" value="1"/>
</dbReference>